<feature type="compositionally biased region" description="Basic and acidic residues" evidence="1">
    <location>
        <begin position="1"/>
        <end position="12"/>
    </location>
</feature>
<keyword evidence="3" id="KW-1185">Reference proteome</keyword>
<dbReference type="InterPro" id="IPR027521">
    <property type="entry name" value="Usb1"/>
</dbReference>
<dbReference type="GO" id="GO:0004518">
    <property type="term" value="F:nuclease activity"/>
    <property type="evidence" value="ECO:0007669"/>
    <property type="project" value="InterPro"/>
</dbReference>
<comment type="caution">
    <text evidence="2">The sequence shown here is derived from an EMBL/GenBank/DDBJ whole genome shotgun (WGS) entry which is preliminary data.</text>
</comment>
<reference evidence="2 3" key="1">
    <citation type="journal article" date="2018" name="Sci. Rep.">
        <title>Genomic signatures of local adaptation to the degree of environmental predictability in rotifers.</title>
        <authorList>
            <person name="Franch-Gras L."/>
            <person name="Hahn C."/>
            <person name="Garcia-Roger E.M."/>
            <person name="Carmona M.J."/>
            <person name="Serra M."/>
            <person name="Gomez A."/>
        </authorList>
    </citation>
    <scope>NUCLEOTIDE SEQUENCE [LARGE SCALE GENOMIC DNA]</scope>
    <source>
        <strain evidence="2">HYR1</strain>
    </source>
</reference>
<evidence type="ECO:0008006" key="4">
    <source>
        <dbReference type="Google" id="ProtNLM"/>
    </source>
</evidence>
<evidence type="ECO:0000313" key="3">
    <source>
        <dbReference type="Proteomes" id="UP000276133"/>
    </source>
</evidence>
<feature type="region of interest" description="Disordered" evidence="1">
    <location>
        <begin position="1"/>
        <end position="24"/>
    </location>
</feature>
<feature type="non-terminal residue" evidence="2">
    <location>
        <position position="166"/>
    </location>
</feature>
<gene>
    <name evidence="2" type="ORF">BpHYR1_010742</name>
</gene>
<dbReference type="OrthoDB" id="49151at2759"/>
<accession>A0A3M7P396</accession>
<protein>
    <recommendedName>
        <fullName evidence="4">U6 snRNA phosphodiesterase</fullName>
    </recommendedName>
</protein>
<dbReference type="AlphaFoldDB" id="A0A3M7P396"/>
<organism evidence="2 3">
    <name type="scientific">Brachionus plicatilis</name>
    <name type="common">Marine rotifer</name>
    <name type="synonym">Brachionus muelleri</name>
    <dbReference type="NCBI Taxonomy" id="10195"/>
    <lineage>
        <taxon>Eukaryota</taxon>
        <taxon>Metazoa</taxon>
        <taxon>Spiralia</taxon>
        <taxon>Gnathifera</taxon>
        <taxon>Rotifera</taxon>
        <taxon>Eurotatoria</taxon>
        <taxon>Monogononta</taxon>
        <taxon>Pseudotrocha</taxon>
        <taxon>Ploima</taxon>
        <taxon>Brachionidae</taxon>
        <taxon>Brachionus</taxon>
    </lineage>
</organism>
<proteinExistence type="predicted"/>
<dbReference type="GO" id="GO:0034477">
    <property type="term" value="P:U6 snRNA 3'-end processing"/>
    <property type="evidence" value="ECO:0007669"/>
    <property type="project" value="InterPro"/>
</dbReference>
<evidence type="ECO:0000313" key="2">
    <source>
        <dbReference type="EMBL" id="RMZ93409.1"/>
    </source>
</evidence>
<sequence length="166" mass="19112">MKRNIDTEKDSKPGMSGKRLKPTTQNYSINFEPGKWLIHLSTPVEFDSFQNELIEKLVLLVKSKAELIPEIKNVCKLDEFHISVSKPFLLKNSQSKLLLENAEKATQEQKKFETFIDKLIVLENNIETYEYESNGSGSERKIFVGFEIFSSDQLNNLIKKVDLALK</sequence>
<name>A0A3M7P396_BRAPC</name>
<dbReference type="Gene3D" id="3.90.1140.10">
    <property type="entry name" value="Cyclic phosphodiesterase"/>
    <property type="match status" value="1"/>
</dbReference>
<evidence type="ECO:0000256" key="1">
    <source>
        <dbReference type="SAM" id="MobiDB-lite"/>
    </source>
</evidence>
<dbReference type="Proteomes" id="UP000276133">
    <property type="component" value="Unassembled WGS sequence"/>
</dbReference>
<dbReference type="EMBL" id="REGN01013835">
    <property type="protein sequence ID" value="RMZ93409.1"/>
    <property type="molecule type" value="Genomic_DNA"/>
</dbReference>
<dbReference type="Pfam" id="PF09749">
    <property type="entry name" value="HVSL"/>
    <property type="match status" value="1"/>
</dbReference>